<gene>
    <name evidence="1" type="ORF">HPB47_003265</name>
</gene>
<evidence type="ECO:0000313" key="2">
    <source>
        <dbReference type="Proteomes" id="UP000805193"/>
    </source>
</evidence>
<evidence type="ECO:0000313" key="1">
    <source>
        <dbReference type="EMBL" id="KAG0420821.1"/>
    </source>
</evidence>
<name>A0AC60PK26_IXOPE</name>
<accession>A0AC60PK26</accession>
<dbReference type="EMBL" id="JABSTQ010010470">
    <property type="protein sequence ID" value="KAG0420821.1"/>
    <property type="molecule type" value="Genomic_DNA"/>
</dbReference>
<organism evidence="1 2">
    <name type="scientific">Ixodes persulcatus</name>
    <name type="common">Taiga tick</name>
    <dbReference type="NCBI Taxonomy" id="34615"/>
    <lineage>
        <taxon>Eukaryota</taxon>
        <taxon>Metazoa</taxon>
        <taxon>Ecdysozoa</taxon>
        <taxon>Arthropoda</taxon>
        <taxon>Chelicerata</taxon>
        <taxon>Arachnida</taxon>
        <taxon>Acari</taxon>
        <taxon>Parasitiformes</taxon>
        <taxon>Ixodida</taxon>
        <taxon>Ixodoidea</taxon>
        <taxon>Ixodidae</taxon>
        <taxon>Ixodinae</taxon>
        <taxon>Ixodes</taxon>
    </lineage>
</organism>
<protein>
    <submittedName>
        <fullName evidence="1">Uncharacterized protein</fullName>
    </submittedName>
</protein>
<keyword evidence="2" id="KW-1185">Reference proteome</keyword>
<proteinExistence type="predicted"/>
<dbReference type="Proteomes" id="UP000805193">
    <property type="component" value="Unassembled WGS sequence"/>
</dbReference>
<reference evidence="1 2" key="1">
    <citation type="journal article" date="2020" name="Cell">
        <title>Large-Scale Comparative Analyses of Tick Genomes Elucidate Their Genetic Diversity and Vector Capacities.</title>
        <authorList>
            <consortium name="Tick Genome and Microbiome Consortium (TIGMIC)"/>
            <person name="Jia N."/>
            <person name="Wang J."/>
            <person name="Shi W."/>
            <person name="Du L."/>
            <person name="Sun Y."/>
            <person name="Zhan W."/>
            <person name="Jiang J.F."/>
            <person name="Wang Q."/>
            <person name="Zhang B."/>
            <person name="Ji P."/>
            <person name="Bell-Sakyi L."/>
            <person name="Cui X.M."/>
            <person name="Yuan T.T."/>
            <person name="Jiang B.G."/>
            <person name="Yang W.F."/>
            <person name="Lam T.T."/>
            <person name="Chang Q.C."/>
            <person name="Ding S.J."/>
            <person name="Wang X.J."/>
            <person name="Zhu J.G."/>
            <person name="Ruan X.D."/>
            <person name="Zhao L."/>
            <person name="Wei J.T."/>
            <person name="Ye R.Z."/>
            <person name="Que T.C."/>
            <person name="Du C.H."/>
            <person name="Zhou Y.H."/>
            <person name="Cheng J.X."/>
            <person name="Dai P.F."/>
            <person name="Guo W.B."/>
            <person name="Han X.H."/>
            <person name="Huang E.J."/>
            <person name="Li L.F."/>
            <person name="Wei W."/>
            <person name="Gao Y.C."/>
            <person name="Liu J.Z."/>
            <person name="Shao H.Z."/>
            <person name="Wang X."/>
            <person name="Wang C.C."/>
            <person name="Yang T.C."/>
            <person name="Huo Q.B."/>
            <person name="Li W."/>
            <person name="Chen H.Y."/>
            <person name="Chen S.E."/>
            <person name="Zhou L.G."/>
            <person name="Ni X.B."/>
            <person name="Tian J.H."/>
            <person name="Sheng Y."/>
            <person name="Liu T."/>
            <person name="Pan Y.S."/>
            <person name="Xia L.Y."/>
            <person name="Li J."/>
            <person name="Zhao F."/>
            <person name="Cao W.C."/>
        </authorList>
    </citation>
    <scope>NUCLEOTIDE SEQUENCE [LARGE SCALE GENOMIC DNA]</scope>
    <source>
        <strain evidence="1">Iper-2018</strain>
    </source>
</reference>
<comment type="caution">
    <text evidence="1">The sequence shown here is derived from an EMBL/GenBank/DDBJ whole genome shotgun (WGS) entry which is preliminary data.</text>
</comment>
<sequence length="646" mass="71850">MGKATAKELARRKARVIIACCDLKEADQAAREIFAETKVDVIVKYLDLASFESVRSFAQDVIATEPRLDVLINNAGIMLGSEEVELTRDGYERAFQVNYLGPFLLTMLLVGLLKASAPSRVINVSSMLHLLGSAERFDDRARGTHPVADPLAVYCDSKLALVLFTRALAATLRDKGISTRIFLFNSRFSPVHPEKRRPGPSVWSRKSWDVPGCPKASSTGKHCPLQPVLPQLQAHCLSDLDLGQTVTLPAAQRPVQPDCPLATDGAPGADDVVANDHQYSIMTSVDQALRERIKQVEELCSENERLCKGNNCLRKKNEALLREVARLKNIYDEAEQVIDATVPPQVFTLIDVQQDSEKHAFYTGFESLERFLAFVKSVQTGYDSYKQRQAPQGRPLNLSMKDQLLLVLSRLRVGLLEQDLAYRFGVQVSTVSRVWTFWVGFLADYLAQVSYWPSRQVVKEFMAECFREVYPSTRVILDCTEVFFETPSDFRVQSDTYSSYKCHNTVKGLLGITPNGFVSFVSDLAPGRVSGKALTANSGLCALLEPGDSVMAERGFVISEEVEAVGATLNIPPFLGGKPQLSLEDEARTRAIAKVRIHVERVIGQMKSFRILRGTFPNSMSRSLDSGWKICALLCNCTREPLLSRR</sequence>